<dbReference type="EMBL" id="JABAYA010000209">
    <property type="protein sequence ID" value="KAF7722179.1"/>
    <property type="molecule type" value="Genomic_DNA"/>
</dbReference>
<keyword evidence="3" id="KW-0158">Chromosome</keyword>
<keyword evidence="5" id="KW-0808">Transferase</keyword>
<dbReference type="PROSITE" id="PS50280">
    <property type="entry name" value="SET"/>
    <property type="match status" value="1"/>
</dbReference>
<gene>
    <name evidence="11" type="ORF">EC973_003559</name>
</gene>
<feature type="region of interest" description="Disordered" evidence="9">
    <location>
        <begin position="384"/>
        <end position="418"/>
    </location>
</feature>
<reference evidence="11" key="1">
    <citation type="submission" date="2020-01" db="EMBL/GenBank/DDBJ databases">
        <title>Genome Sequencing of Three Apophysomyces-Like Fungal Strains Confirms a Novel Fungal Genus in the Mucoromycota with divergent Burkholderia-like Endosymbiotic Bacteria.</title>
        <authorList>
            <person name="Stajich J.E."/>
            <person name="Macias A.M."/>
            <person name="Carter-House D."/>
            <person name="Lovett B."/>
            <person name="Kasson L.R."/>
            <person name="Berry K."/>
            <person name="Grigoriev I."/>
            <person name="Chang Y."/>
            <person name="Spatafora J."/>
            <person name="Kasson M.T."/>
        </authorList>
    </citation>
    <scope>NUCLEOTIDE SEQUENCE</scope>
    <source>
        <strain evidence="11">NRRL A-21654</strain>
    </source>
</reference>
<comment type="subcellular location">
    <subcellularLocation>
        <location evidence="2">Chromosome</location>
    </subcellularLocation>
    <subcellularLocation>
        <location evidence="1">Nucleus</location>
    </subcellularLocation>
</comment>
<evidence type="ECO:0000259" key="10">
    <source>
        <dbReference type="PROSITE" id="PS50280"/>
    </source>
</evidence>
<evidence type="ECO:0000256" key="2">
    <source>
        <dbReference type="ARBA" id="ARBA00004286"/>
    </source>
</evidence>
<dbReference type="OrthoDB" id="6627536at2759"/>
<keyword evidence="6" id="KW-0949">S-adenosyl-L-methionine</keyword>
<dbReference type="GO" id="GO:0005694">
    <property type="term" value="C:chromosome"/>
    <property type="evidence" value="ECO:0007669"/>
    <property type="project" value="UniProtKB-SubCell"/>
</dbReference>
<evidence type="ECO:0000313" key="12">
    <source>
        <dbReference type="Proteomes" id="UP000605846"/>
    </source>
</evidence>
<evidence type="ECO:0000256" key="5">
    <source>
        <dbReference type="ARBA" id="ARBA00022679"/>
    </source>
</evidence>
<dbReference type="Gene3D" id="2.170.270.10">
    <property type="entry name" value="SET domain"/>
    <property type="match status" value="1"/>
</dbReference>
<dbReference type="InterPro" id="IPR001214">
    <property type="entry name" value="SET_dom"/>
</dbReference>
<feature type="domain" description="SET" evidence="10">
    <location>
        <begin position="101"/>
        <end position="219"/>
    </location>
</feature>
<dbReference type="Pfam" id="PF00856">
    <property type="entry name" value="SET"/>
    <property type="match status" value="1"/>
</dbReference>
<dbReference type="AlphaFoldDB" id="A0A8H7BLK1"/>
<keyword evidence="12" id="KW-1185">Reference proteome</keyword>
<dbReference type="Proteomes" id="UP000605846">
    <property type="component" value="Unassembled WGS sequence"/>
</dbReference>
<organism evidence="11 12">
    <name type="scientific">Apophysomyces ossiformis</name>
    <dbReference type="NCBI Taxonomy" id="679940"/>
    <lineage>
        <taxon>Eukaryota</taxon>
        <taxon>Fungi</taxon>
        <taxon>Fungi incertae sedis</taxon>
        <taxon>Mucoromycota</taxon>
        <taxon>Mucoromycotina</taxon>
        <taxon>Mucoromycetes</taxon>
        <taxon>Mucorales</taxon>
        <taxon>Mucorineae</taxon>
        <taxon>Mucoraceae</taxon>
        <taxon>Apophysomyces</taxon>
    </lineage>
</organism>
<dbReference type="GO" id="GO:0005634">
    <property type="term" value="C:nucleus"/>
    <property type="evidence" value="ECO:0007669"/>
    <property type="project" value="UniProtKB-SubCell"/>
</dbReference>
<dbReference type="InterPro" id="IPR039977">
    <property type="entry name" value="Suv4-20/Set9"/>
</dbReference>
<evidence type="ECO:0000256" key="1">
    <source>
        <dbReference type="ARBA" id="ARBA00004123"/>
    </source>
</evidence>
<name>A0A8H7BLK1_9FUNG</name>
<evidence type="ECO:0000256" key="8">
    <source>
        <dbReference type="ARBA" id="ARBA00023242"/>
    </source>
</evidence>
<keyword evidence="7" id="KW-0156">Chromatin regulator</keyword>
<dbReference type="SUPFAM" id="SSF82199">
    <property type="entry name" value="SET domain"/>
    <property type="match status" value="1"/>
</dbReference>
<feature type="compositionally biased region" description="Basic residues" evidence="9">
    <location>
        <begin position="588"/>
        <end position="605"/>
    </location>
</feature>
<evidence type="ECO:0000313" key="11">
    <source>
        <dbReference type="EMBL" id="KAF7722179.1"/>
    </source>
</evidence>
<comment type="caution">
    <text evidence="11">The sequence shown here is derived from an EMBL/GenBank/DDBJ whole genome shotgun (WGS) entry which is preliminary data.</text>
</comment>
<evidence type="ECO:0000256" key="4">
    <source>
        <dbReference type="ARBA" id="ARBA00022603"/>
    </source>
</evidence>
<dbReference type="Gene3D" id="1.10.10.1700">
    <property type="entry name" value="Histone-lysine N-methyltransferase"/>
    <property type="match status" value="1"/>
</dbReference>
<evidence type="ECO:0000256" key="3">
    <source>
        <dbReference type="ARBA" id="ARBA00022454"/>
    </source>
</evidence>
<evidence type="ECO:0000256" key="9">
    <source>
        <dbReference type="SAM" id="MobiDB-lite"/>
    </source>
</evidence>
<dbReference type="InterPro" id="IPR041938">
    <property type="entry name" value="Hist-Lys_N-MTase_N"/>
</dbReference>
<dbReference type="GO" id="GO:0042799">
    <property type="term" value="F:histone H4K20 methyltransferase activity"/>
    <property type="evidence" value="ECO:0007669"/>
    <property type="project" value="TreeGrafter"/>
</dbReference>
<dbReference type="CDD" id="cd10524">
    <property type="entry name" value="SET_Suv4-20-like"/>
    <property type="match status" value="1"/>
</dbReference>
<dbReference type="PANTHER" id="PTHR12977:SF4">
    <property type="entry name" value="HISTONE-LYSINE N-METHYLTRANSFERASE KMT5B"/>
    <property type="match status" value="1"/>
</dbReference>
<feature type="compositionally biased region" description="Basic and acidic residues" evidence="9">
    <location>
        <begin position="250"/>
        <end position="263"/>
    </location>
</feature>
<accession>A0A8H7BLK1</accession>
<dbReference type="InterPro" id="IPR046341">
    <property type="entry name" value="SET_dom_sf"/>
</dbReference>
<proteinExistence type="predicted"/>
<dbReference type="PANTHER" id="PTHR12977">
    <property type="entry name" value="SUPPRESSOR OF VARIEGATION 4-20-RELATED"/>
    <property type="match status" value="1"/>
</dbReference>
<sequence length="655" mass="74610">MDFCMLSKYDDLFSDVFLDEFYLWFATIKMNADYRRPRIPRGKILDIIQRNILGKGKPNDAVEELMEIDYFKQQMTNKSPKQQQEFVQHMKRYLCMYMPKAGFEIGDTRRYSGTSSRVEACVIATKDWHVGDEMRLCTGVIACLEPSQDMELRKSNRDFSIMWSTRKGCSCLFLGPARFVNLASSPNIEPKFITLGQNSITFKVIKEIKCGEELTAFYGKHYFGENNCECKCVTCENREEGYFASQKPLAMERSDKTENDNRRSVRKRKSALHEDYMTPVPRRNKKVSTEPVQTPVADIAEDQRVISGPQKTKHQNVMSIGFLCNDETGSDTTREQTDPDSPLDLLCNVVMDAKYLRVDTSENKEIMVVVNQQISKNSLLAGKTAEQDTESQQEVDATISCEESRRSSCGSSSRPDVEISNCKADSAIGLSPYPYQRDEFDTLRTDSSSQSQESVLHNQWKENTHCSADDGFSDIDDFLDDISELSSVCSSDIWSDSEGYITSEQEIKSSRKERIPAKQELKELLCIACGRALRGEVLEQSKSIFSVASDLATWSWSPSAVFTDWKPKRCPRCERHYTIFMQEWPNRKLKKPSKRKKTKGKKIKKLAGENNKPDSFLKTSPPMMKKDLEINTSCHDNAACPLSRSTSETAGEKIC</sequence>
<keyword evidence="8" id="KW-0539">Nucleus</keyword>
<evidence type="ECO:0000256" key="7">
    <source>
        <dbReference type="ARBA" id="ARBA00022853"/>
    </source>
</evidence>
<feature type="region of interest" description="Disordered" evidence="9">
    <location>
        <begin position="588"/>
        <end position="622"/>
    </location>
</feature>
<keyword evidence="4" id="KW-0489">Methyltransferase</keyword>
<evidence type="ECO:0000256" key="6">
    <source>
        <dbReference type="ARBA" id="ARBA00022691"/>
    </source>
</evidence>
<feature type="region of interest" description="Disordered" evidence="9">
    <location>
        <begin position="249"/>
        <end position="270"/>
    </location>
</feature>
<dbReference type="GO" id="GO:0032259">
    <property type="term" value="P:methylation"/>
    <property type="evidence" value="ECO:0007669"/>
    <property type="project" value="UniProtKB-KW"/>
</dbReference>
<protein>
    <recommendedName>
        <fullName evidence="10">SET domain-containing protein</fullName>
    </recommendedName>
</protein>